<dbReference type="Gene3D" id="3.90.1200.10">
    <property type="match status" value="1"/>
</dbReference>
<evidence type="ECO:0000313" key="3">
    <source>
        <dbReference type="Proteomes" id="UP001499878"/>
    </source>
</evidence>
<comment type="caution">
    <text evidence="2">The sequence shown here is derived from an EMBL/GenBank/DDBJ whole genome shotgun (WGS) entry which is preliminary data.</text>
</comment>
<dbReference type="PANTHER" id="PTHR21310:SF40">
    <property type="entry name" value="AMINOGLYCOSIDE PHOSPHOTRANSFERASE DOMAIN-CONTAINING PROTEIN-RELATED"/>
    <property type="match status" value="1"/>
</dbReference>
<dbReference type="Pfam" id="PF01636">
    <property type="entry name" value="APH"/>
    <property type="match status" value="1"/>
</dbReference>
<dbReference type="InterPro" id="IPR002575">
    <property type="entry name" value="Aminoglycoside_PTrfase"/>
</dbReference>
<dbReference type="PANTHER" id="PTHR21310">
    <property type="entry name" value="AMINOGLYCOSIDE PHOSPHOTRANSFERASE-RELATED-RELATED"/>
    <property type="match status" value="1"/>
</dbReference>
<dbReference type="InterPro" id="IPR041726">
    <property type="entry name" value="ACAD10_11_N"/>
</dbReference>
<accession>A0ABP9T8R9</accession>
<organism evidence="2 3">
    <name type="scientific">Streptomyces thinghirensis</name>
    <dbReference type="NCBI Taxonomy" id="551547"/>
    <lineage>
        <taxon>Bacteria</taxon>
        <taxon>Bacillati</taxon>
        <taxon>Actinomycetota</taxon>
        <taxon>Actinomycetes</taxon>
        <taxon>Kitasatosporales</taxon>
        <taxon>Streptomycetaceae</taxon>
        <taxon>Streptomyces</taxon>
    </lineage>
</organism>
<proteinExistence type="predicted"/>
<dbReference type="Gene3D" id="3.30.200.20">
    <property type="entry name" value="Phosphorylase Kinase, domain 1"/>
    <property type="match status" value="1"/>
</dbReference>
<sequence length="345" mass="37416">MSVDARTYDPQVVDFRAVTAWMDDQGLGGGPVEHVTPISGGTQNVLLRFERGGRPYVLRRGPRHLRPRSNDTLRREMRVLAALAGTGVPHPRLIAACDDPGVLDGAVFYLMEPVDGFNITVDLPSQYVSDQAWRHRMGLKAADVLAALGAVDHQAVGLAGLGRPEGFLERQVPRWLAELESCGGGAELPGVERVANWLERNRPAVWTPGVMHGDYHLANVLFAYDGPRIAAVVDWEMCTIGDPLLDLGWLLATWPDPEDSAPVLLDLPDGLPSPGEITARYAARSSRDLSAIAWYTVLACFKLGIVLEGTHARALVGKAPKNVGERLHAVAVGLFARAGRHITRS</sequence>
<keyword evidence="3" id="KW-1185">Reference proteome</keyword>
<name>A0ABP9T8R9_9ACTN</name>
<dbReference type="InterPro" id="IPR051678">
    <property type="entry name" value="AGP_Transferase"/>
</dbReference>
<dbReference type="Proteomes" id="UP001499878">
    <property type="component" value="Unassembled WGS sequence"/>
</dbReference>
<dbReference type="RefSeq" id="WP_345632251.1">
    <property type="nucleotide sequence ID" value="NZ_BAABJR010000009.1"/>
</dbReference>
<reference evidence="3" key="1">
    <citation type="journal article" date="2019" name="Int. J. Syst. Evol. Microbiol.">
        <title>The Global Catalogue of Microorganisms (GCM) 10K type strain sequencing project: providing services to taxonomists for standard genome sequencing and annotation.</title>
        <authorList>
            <consortium name="The Broad Institute Genomics Platform"/>
            <consortium name="The Broad Institute Genome Sequencing Center for Infectious Disease"/>
            <person name="Wu L."/>
            <person name="Ma J."/>
        </authorList>
    </citation>
    <scope>NUCLEOTIDE SEQUENCE [LARGE SCALE GENOMIC DNA]</scope>
    <source>
        <strain evidence="3">JCM 18306</strain>
    </source>
</reference>
<dbReference type="SUPFAM" id="SSF56112">
    <property type="entry name" value="Protein kinase-like (PK-like)"/>
    <property type="match status" value="1"/>
</dbReference>
<dbReference type="InterPro" id="IPR011009">
    <property type="entry name" value="Kinase-like_dom_sf"/>
</dbReference>
<feature type="domain" description="Aminoglycoside phosphotransferase" evidence="1">
    <location>
        <begin position="34"/>
        <end position="262"/>
    </location>
</feature>
<gene>
    <name evidence="2" type="ORF">GCM10023323_40290</name>
</gene>
<evidence type="ECO:0000259" key="1">
    <source>
        <dbReference type="Pfam" id="PF01636"/>
    </source>
</evidence>
<dbReference type="CDD" id="cd05154">
    <property type="entry name" value="ACAD10_11_N-like"/>
    <property type="match status" value="1"/>
</dbReference>
<evidence type="ECO:0000313" key="2">
    <source>
        <dbReference type="EMBL" id="GAA5210887.1"/>
    </source>
</evidence>
<protein>
    <submittedName>
        <fullName evidence="2">Phosphotransferase family protein</fullName>
    </submittedName>
</protein>
<dbReference type="EMBL" id="BAABJR010000009">
    <property type="protein sequence ID" value="GAA5210887.1"/>
    <property type="molecule type" value="Genomic_DNA"/>
</dbReference>